<evidence type="ECO:0000256" key="1">
    <source>
        <dbReference type="SAM" id="MobiDB-lite"/>
    </source>
</evidence>
<dbReference type="InterPro" id="IPR016136">
    <property type="entry name" value="DNA_helicase_N/primase_C"/>
</dbReference>
<protein>
    <recommendedName>
        <fullName evidence="2">Toprim domain-containing protein</fullName>
    </recommendedName>
</protein>
<dbReference type="SMART" id="SM00493">
    <property type="entry name" value="TOPRIM"/>
    <property type="match status" value="1"/>
</dbReference>
<feature type="domain" description="Toprim" evidence="2">
    <location>
        <begin position="92"/>
        <end position="174"/>
    </location>
</feature>
<dbReference type="PANTHER" id="PTHR30313">
    <property type="entry name" value="DNA PRIMASE"/>
    <property type="match status" value="1"/>
</dbReference>
<dbReference type="AlphaFoldDB" id="A0A382JFN4"/>
<dbReference type="PROSITE" id="PS50880">
    <property type="entry name" value="TOPRIM"/>
    <property type="match status" value="1"/>
</dbReference>
<name>A0A382JFN4_9ZZZZ</name>
<dbReference type="FunFam" id="3.40.1360.10:FF:000002">
    <property type="entry name" value="DNA primase"/>
    <property type="match status" value="1"/>
</dbReference>
<dbReference type="InterPro" id="IPR050219">
    <property type="entry name" value="DnaG_primase"/>
</dbReference>
<gene>
    <name evidence="3" type="ORF">METZ01_LOCUS263794</name>
</gene>
<dbReference type="Gene3D" id="1.20.50.20">
    <property type="entry name" value="DnaG, RNA polymerase domain, helical bundle"/>
    <property type="match status" value="1"/>
</dbReference>
<dbReference type="InterPro" id="IPR013264">
    <property type="entry name" value="DNAG_N"/>
</dbReference>
<dbReference type="GO" id="GO:0016779">
    <property type="term" value="F:nucleotidyltransferase activity"/>
    <property type="evidence" value="ECO:0007669"/>
    <property type="project" value="InterPro"/>
</dbReference>
<dbReference type="InterPro" id="IPR019475">
    <property type="entry name" value="DNA_primase_DnaB-bd"/>
</dbReference>
<dbReference type="SUPFAM" id="SSF117023">
    <property type="entry name" value="DNA primase DnaG, C-terminal domain"/>
    <property type="match status" value="1"/>
</dbReference>
<feature type="region of interest" description="Disordered" evidence="1">
    <location>
        <begin position="259"/>
        <end position="278"/>
    </location>
</feature>
<dbReference type="Gene3D" id="3.90.980.10">
    <property type="entry name" value="DNA primase, catalytic core, N-terminal domain"/>
    <property type="match status" value="1"/>
</dbReference>
<dbReference type="EMBL" id="UINC01074081">
    <property type="protein sequence ID" value="SVC10940.1"/>
    <property type="molecule type" value="Genomic_DNA"/>
</dbReference>
<dbReference type="SUPFAM" id="SSF56731">
    <property type="entry name" value="DNA primase core"/>
    <property type="match status" value="1"/>
</dbReference>
<dbReference type="Gene3D" id="1.10.860.10">
    <property type="entry name" value="DNAb Helicase, Chain A"/>
    <property type="match status" value="1"/>
</dbReference>
<dbReference type="InterPro" id="IPR034151">
    <property type="entry name" value="TOPRIM_DnaG_bac"/>
</dbReference>
<dbReference type="InterPro" id="IPR006171">
    <property type="entry name" value="TOPRIM_dom"/>
</dbReference>
<proteinExistence type="predicted"/>
<dbReference type="Pfam" id="PF10410">
    <property type="entry name" value="DnaB_bind"/>
    <property type="match status" value="1"/>
</dbReference>
<accession>A0A382JFN4</accession>
<dbReference type="Pfam" id="PF13155">
    <property type="entry name" value="Toprim_2"/>
    <property type="match status" value="1"/>
</dbReference>
<reference evidence="3" key="1">
    <citation type="submission" date="2018-05" db="EMBL/GenBank/DDBJ databases">
        <authorList>
            <person name="Lanie J.A."/>
            <person name="Ng W.-L."/>
            <person name="Kazmierczak K.M."/>
            <person name="Andrzejewski T.M."/>
            <person name="Davidsen T.M."/>
            <person name="Wayne K.J."/>
            <person name="Tettelin H."/>
            <person name="Glass J.I."/>
            <person name="Rusch D."/>
            <person name="Podicherti R."/>
            <person name="Tsui H.-C.T."/>
            <person name="Winkler M.E."/>
        </authorList>
    </citation>
    <scope>NUCLEOTIDE SEQUENCE</scope>
</reference>
<dbReference type="CDD" id="cd03364">
    <property type="entry name" value="TOPRIM_DnaG_primases"/>
    <property type="match status" value="1"/>
</dbReference>
<dbReference type="GO" id="GO:0005737">
    <property type="term" value="C:cytoplasm"/>
    <property type="evidence" value="ECO:0007669"/>
    <property type="project" value="TreeGrafter"/>
</dbReference>
<dbReference type="PANTHER" id="PTHR30313:SF2">
    <property type="entry name" value="DNA PRIMASE"/>
    <property type="match status" value="1"/>
</dbReference>
<organism evidence="3">
    <name type="scientific">marine metagenome</name>
    <dbReference type="NCBI Taxonomy" id="408172"/>
    <lineage>
        <taxon>unclassified sequences</taxon>
        <taxon>metagenomes</taxon>
        <taxon>ecological metagenomes</taxon>
    </lineage>
</organism>
<feature type="non-terminal residue" evidence="3">
    <location>
        <position position="346"/>
    </location>
</feature>
<evidence type="ECO:0000259" key="2">
    <source>
        <dbReference type="PROSITE" id="PS50880"/>
    </source>
</evidence>
<dbReference type="GO" id="GO:0006269">
    <property type="term" value="P:DNA replication, synthesis of primer"/>
    <property type="evidence" value="ECO:0007669"/>
    <property type="project" value="TreeGrafter"/>
</dbReference>
<dbReference type="InterPro" id="IPR037068">
    <property type="entry name" value="DNA_primase_core_N_sf"/>
</dbReference>
<feature type="non-terminal residue" evidence="3">
    <location>
        <position position="1"/>
    </location>
</feature>
<evidence type="ECO:0000313" key="3">
    <source>
        <dbReference type="EMBL" id="SVC10940.1"/>
    </source>
</evidence>
<dbReference type="Pfam" id="PF08275">
    <property type="entry name" value="DNAG_N"/>
    <property type="match status" value="1"/>
</dbReference>
<dbReference type="Gene3D" id="3.40.1360.10">
    <property type="match status" value="1"/>
</dbReference>
<sequence length="346" mass="38975">VKKFGTSETEINKLDKAGLIRKNKSRSGYRDYFRKRIIFPIRDNKGSVMGFAGRVIDDAVPKYLNSPETEIYKKKQLLYGMFESYKSLRSSNEAIIVEGYTDVITLSKAGFRNSLASGGTAITDTQIKNVFKFSEIITFCFDGDSAGKKAAWKACEICLLNTAVNKKARFLILPEGQDPDELIKSKGPESFTKLLKNAAPLSDFFIRTIKGNCDSSQPSGVESAAEKSMETVNKMKDGIYKDKLIEKIASELKVKTSQLKRFKHQESEQSRKTPSNNRPSLIRQAINILMHYPELAREISEEKEFKYIDDLGINLGINILKKIITLIDSNESIKLATIIEHFSDPK</sequence>